<protein>
    <submittedName>
        <fullName evidence="1">Serine/threonine-protein kinase dst1-like</fullName>
    </submittedName>
</protein>
<organism evidence="1 2">
    <name type="scientific">Trifolium medium</name>
    <dbReference type="NCBI Taxonomy" id="97028"/>
    <lineage>
        <taxon>Eukaryota</taxon>
        <taxon>Viridiplantae</taxon>
        <taxon>Streptophyta</taxon>
        <taxon>Embryophyta</taxon>
        <taxon>Tracheophyta</taxon>
        <taxon>Spermatophyta</taxon>
        <taxon>Magnoliopsida</taxon>
        <taxon>eudicotyledons</taxon>
        <taxon>Gunneridae</taxon>
        <taxon>Pentapetalae</taxon>
        <taxon>rosids</taxon>
        <taxon>fabids</taxon>
        <taxon>Fabales</taxon>
        <taxon>Fabaceae</taxon>
        <taxon>Papilionoideae</taxon>
        <taxon>50 kb inversion clade</taxon>
        <taxon>NPAAA clade</taxon>
        <taxon>Hologalegina</taxon>
        <taxon>IRL clade</taxon>
        <taxon>Trifolieae</taxon>
        <taxon>Trifolium</taxon>
    </lineage>
</organism>
<sequence>MNRVGDFGTMIVHRDELFKTTQDTDSTSYKTAFTSGTGSRLSDPG</sequence>
<dbReference type="Proteomes" id="UP000265520">
    <property type="component" value="Unassembled WGS sequence"/>
</dbReference>
<accession>A0A392QM06</accession>
<dbReference type="AlphaFoldDB" id="A0A392QM06"/>
<comment type="caution">
    <text evidence="1">The sequence shown here is derived from an EMBL/GenBank/DDBJ whole genome shotgun (WGS) entry which is preliminary data.</text>
</comment>
<evidence type="ECO:0000313" key="1">
    <source>
        <dbReference type="EMBL" id="MCI25441.1"/>
    </source>
</evidence>
<keyword evidence="2" id="KW-1185">Reference proteome</keyword>
<reference evidence="1 2" key="1">
    <citation type="journal article" date="2018" name="Front. Plant Sci.">
        <title>Red Clover (Trifolium pratense) and Zigzag Clover (T. medium) - A Picture of Genomic Similarities and Differences.</title>
        <authorList>
            <person name="Dluhosova J."/>
            <person name="Istvanek J."/>
            <person name="Nedelnik J."/>
            <person name="Repkova J."/>
        </authorList>
    </citation>
    <scope>NUCLEOTIDE SEQUENCE [LARGE SCALE GENOMIC DNA]</scope>
    <source>
        <strain evidence="2">cv. 10/8</strain>
        <tissue evidence="1">Leaf</tissue>
    </source>
</reference>
<name>A0A392QM06_9FABA</name>
<keyword evidence="1" id="KW-0418">Kinase</keyword>
<feature type="non-terminal residue" evidence="1">
    <location>
        <position position="45"/>
    </location>
</feature>
<evidence type="ECO:0000313" key="2">
    <source>
        <dbReference type="Proteomes" id="UP000265520"/>
    </source>
</evidence>
<keyword evidence="1" id="KW-0808">Transferase</keyword>
<dbReference type="EMBL" id="LXQA010147247">
    <property type="protein sequence ID" value="MCI25441.1"/>
    <property type="molecule type" value="Genomic_DNA"/>
</dbReference>
<dbReference type="GO" id="GO:0016301">
    <property type="term" value="F:kinase activity"/>
    <property type="evidence" value="ECO:0007669"/>
    <property type="project" value="UniProtKB-KW"/>
</dbReference>
<proteinExistence type="predicted"/>